<evidence type="ECO:0000256" key="1">
    <source>
        <dbReference type="SAM" id="Phobius"/>
    </source>
</evidence>
<keyword evidence="4" id="KW-1185">Reference proteome</keyword>
<feature type="domain" description="HTH arsR-type" evidence="2">
    <location>
        <begin position="49"/>
        <end position="132"/>
    </location>
</feature>
<feature type="transmembrane region" description="Helical" evidence="1">
    <location>
        <begin position="144"/>
        <end position="163"/>
    </location>
</feature>
<dbReference type="InterPro" id="IPR036388">
    <property type="entry name" value="WH-like_DNA-bd_sf"/>
</dbReference>
<keyword evidence="1" id="KW-0812">Transmembrane</keyword>
<dbReference type="InterPro" id="IPR001845">
    <property type="entry name" value="HTH_ArsR_DNA-bd_dom"/>
</dbReference>
<keyword evidence="1" id="KW-0472">Membrane</keyword>
<dbReference type="CDD" id="cd00090">
    <property type="entry name" value="HTH_ARSR"/>
    <property type="match status" value="1"/>
</dbReference>
<dbReference type="SMART" id="SM00418">
    <property type="entry name" value="HTH_ARSR"/>
    <property type="match status" value="1"/>
</dbReference>
<keyword evidence="1" id="KW-1133">Transmembrane helix</keyword>
<organism evidence="3 4">
    <name type="scientific">Halarchaeum rubridurum</name>
    <dbReference type="NCBI Taxonomy" id="489911"/>
    <lineage>
        <taxon>Archaea</taxon>
        <taxon>Methanobacteriati</taxon>
        <taxon>Methanobacteriota</taxon>
        <taxon>Stenosarchaea group</taxon>
        <taxon>Halobacteria</taxon>
        <taxon>Halobacteriales</taxon>
        <taxon>Halobacteriaceae</taxon>
    </lineage>
</organism>
<sequence length="245" mass="25284">MPSRADANVFVPRTPSFLTMGSLFPFRTDVEADAGSPRLVGIDEDAADEVFDALGSRTARRILAAVYDDPRPASDLADDVDTSLQNARYHLDNLGDAGLVTVADTWYSERGTEMKVYAPANDAVVVFAGNDDQKTGAFAALKRFLGGVVAVGLGALVVQALLAPGSLLPTFGSAGESGGAATPSDGGGGFSTMSAERTTTTAAGADGGHGPLALLAEPGVAFFLGGLCVLCVALALWYVRVRRRD</sequence>
<reference evidence="3" key="1">
    <citation type="journal article" date="2014" name="Int. J. Syst. Evol. Microbiol.">
        <title>Complete genome sequence of Corynebacterium casei LMG S-19264T (=DSM 44701T), isolated from a smear-ripened cheese.</title>
        <authorList>
            <consortium name="US DOE Joint Genome Institute (JGI-PGF)"/>
            <person name="Walter F."/>
            <person name="Albersmeier A."/>
            <person name="Kalinowski J."/>
            <person name="Ruckert C."/>
        </authorList>
    </citation>
    <scope>NUCLEOTIDE SEQUENCE</scope>
    <source>
        <strain evidence="3">JCM 16108</strain>
    </source>
</reference>
<dbReference type="InterPro" id="IPR056525">
    <property type="entry name" value="HVO_1552_C"/>
</dbReference>
<dbReference type="Gene3D" id="1.10.10.10">
    <property type="entry name" value="Winged helix-like DNA-binding domain superfamily/Winged helix DNA-binding domain"/>
    <property type="match status" value="1"/>
</dbReference>
<comment type="caution">
    <text evidence="3">The sequence shown here is derived from an EMBL/GenBank/DDBJ whole genome shotgun (WGS) entry which is preliminary data.</text>
</comment>
<proteinExistence type="predicted"/>
<name>A0A830FYW8_9EURY</name>
<dbReference type="AlphaFoldDB" id="A0A830FYW8"/>
<dbReference type="InterPro" id="IPR011991">
    <property type="entry name" value="ArsR-like_HTH"/>
</dbReference>
<evidence type="ECO:0000313" key="4">
    <source>
        <dbReference type="Proteomes" id="UP000614609"/>
    </source>
</evidence>
<evidence type="ECO:0000259" key="2">
    <source>
        <dbReference type="SMART" id="SM00418"/>
    </source>
</evidence>
<evidence type="ECO:0000313" key="3">
    <source>
        <dbReference type="EMBL" id="GGM64902.1"/>
    </source>
</evidence>
<dbReference type="SUPFAM" id="SSF46785">
    <property type="entry name" value="Winged helix' DNA-binding domain"/>
    <property type="match status" value="1"/>
</dbReference>
<gene>
    <name evidence="3" type="ORF">GCM10009017_13780</name>
</gene>
<dbReference type="InterPro" id="IPR036390">
    <property type="entry name" value="WH_DNA-bd_sf"/>
</dbReference>
<dbReference type="Proteomes" id="UP000614609">
    <property type="component" value="Unassembled WGS sequence"/>
</dbReference>
<reference evidence="3" key="2">
    <citation type="submission" date="2020-09" db="EMBL/GenBank/DDBJ databases">
        <authorList>
            <person name="Sun Q."/>
            <person name="Ohkuma M."/>
        </authorList>
    </citation>
    <scope>NUCLEOTIDE SEQUENCE</scope>
    <source>
        <strain evidence="3">JCM 16108</strain>
    </source>
</reference>
<feature type="transmembrane region" description="Helical" evidence="1">
    <location>
        <begin position="220"/>
        <end position="239"/>
    </location>
</feature>
<dbReference type="GO" id="GO:0003700">
    <property type="term" value="F:DNA-binding transcription factor activity"/>
    <property type="evidence" value="ECO:0007669"/>
    <property type="project" value="InterPro"/>
</dbReference>
<accession>A0A830FYW8</accession>
<dbReference type="Pfam" id="PF12840">
    <property type="entry name" value="HTH_20"/>
    <property type="match status" value="1"/>
</dbReference>
<protein>
    <submittedName>
        <fullName evidence="3">Transcriptional regulator</fullName>
    </submittedName>
</protein>
<dbReference type="EMBL" id="BMOO01000003">
    <property type="protein sequence ID" value="GGM64902.1"/>
    <property type="molecule type" value="Genomic_DNA"/>
</dbReference>
<dbReference type="Pfam" id="PF24267">
    <property type="entry name" value="HVO_1552_C"/>
    <property type="match status" value="1"/>
</dbReference>